<dbReference type="NCBIfam" id="TIGR04484">
    <property type="entry name" value="thiosulf_SoxA"/>
    <property type="match status" value="1"/>
</dbReference>
<dbReference type="GO" id="GO:0019417">
    <property type="term" value="P:sulfur oxidation"/>
    <property type="evidence" value="ECO:0007669"/>
    <property type="project" value="InterPro"/>
</dbReference>
<dbReference type="PIRSF" id="PIRSF038455">
    <property type="entry name" value="SoxA"/>
    <property type="match status" value="1"/>
</dbReference>
<evidence type="ECO:0000256" key="5">
    <source>
        <dbReference type="ARBA" id="ARBA00022679"/>
    </source>
</evidence>
<dbReference type="Proteomes" id="UP000193553">
    <property type="component" value="Unassembled WGS sequence"/>
</dbReference>
<dbReference type="InterPro" id="IPR025710">
    <property type="entry name" value="SoxA"/>
</dbReference>
<keyword evidence="3 14" id="KW-0813">Transport</keyword>
<evidence type="ECO:0000313" key="20">
    <source>
        <dbReference type="Proteomes" id="UP000193553"/>
    </source>
</evidence>
<dbReference type="SUPFAM" id="SSF46626">
    <property type="entry name" value="Cytochrome c"/>
    <property type="match status" value="2"/>
</dbReference>
<keyword evidence="8 14" id="KW-0574">Periplasm</keyword>
<feature type="binding site" description="axial binding residue" evidence="17">
    <location>
        <position position="130"/>
    </location>
    <ligand>
        <name>heme c</name>
        <dbReference type="ChEBI" id="CHEBI:61717"/>
        <label>1</label>
    </ligand>
    <ligandPart>
        <name>Fe</name>
        <dbReference type="ChEBI" id="CHEBI:18248"/>
    </ligandPart>
</feature>
<feature type="binding site" description="axial binding residue" evidence="17">
    <location>
        <position position="238"/>
    </location>
    <ligand>
        <name>heme c</name>
        <dbReference type="ChEBI" id="CHEBI:61717"/>
        <label>2</label>
    </ligand>
    <ligandPart>
        <name>Fe</name>
        <dbReference type="ChEBI" id="CHEBI:18248"/>
    </ligandPart>
</feature>
<keyword evidence="10 14" id="KW-0408">Iron</keyword>
<dbReference type="Pfam" id="PF21342">
    <property type="entry name" value="SoxA-TsdA_cyt-c"/>
    <property type="match status" value="2"/>
</dbReference>
<evidence type="ECO:0000256" key="9">
    <source>
        <dbReference type="ARBA" id="ARBA00022982"/>
    </source>
</evidence>
<dbReference type="InterPro" id="IPR036909">
    <property type="entry name" value="Cyt_c-like_dom_sf"/>
</dbReference>
<protein>
    <recommendedName>
        <fullName evidence="14">SoxAX cytochrome complex subunit A</fullName>
        <ecNumber evidence="14">2.8.5.2</ecNumber>
    </recommendedName>
    <alternativeName>
        <fullName evidence="14">Protein SoxA</fullName>
    </alternativeName>
    <alternativeName>
        <fullName evidence="14">Sulfur oxidizing protein A</fullName>
    </alternativeName>
    <alternativeName>
        <fullName evidence="14">Thiosulfate-oxidizing multienzyme system protein SoxA</fullName>
    </alternativeName>
</protein>
<evidence type="ECO:0000313" key="19">
    <source>
        <dbReference type="EMBL" id="OSJ05801.1"/>
    </source>
</evidence>
<evidence type="ECO:0000256" key="12">
    <source>
        <dbReference type="ARBA" id="ARBA00048077"/>
    </source>
</evidence>
<dbReference type="GO" id="GO:0009055">
    <property type="term" value="F:electron transfer activity"/>
    <property type="evidence" value="ECO:0007669"/>
    <property type="project" value="InterPro"/>
</dbReference>
<keyword evidence="7" id="KW-0732">Signal</keyword>
<feature type="binding site" description="covalent" evidence="16">
    <location>
        <position position="92"/>
    </location>
    <ligand>
        <name>heme c</name>
        <dbReference type="ChEBI" id="CHEBI:61717"/>
        <label>1</label>
    </ligand>
</feature>
<dbReference type="Gene3D" id="1.10.760.10">
    <property type="entry name" value="Cytochrome c-like domain"/>
    <property type="match status" value="2"/>
</dbReference>
<gene>
    <name evidence="19" type="ORF">BSZ18_24300</name>
</gene>
<dbReference type="EMBL" id="NAFI01000181">
    <property type="protein sequence ID" value="OSJ05801.1"/>
    <property type="molecule type" value="Genomic_DNA"/>
</dbReference>
<comment type="catalytic activity">
    <reaction evidence="12 14">
        <text>L-cysteinyl-[SoxY protein] + thiosulfate + 2 Fe(III)-[cytochrome c] = S-sulfosulfanyl-L-cysteinyl-[SoxY protein] + 2 Fe(II)-[cytochrome c] + 2 H(+)</text>
        <dbReference type="Rhea" id="RHEA:56720"/>
        <dbReference type="Rhea" id="RHEA-COMP:10350"/>
        <dbReference type="Rhea" id="RHEA-COMP:14328"/>
        <dbReference type="Rhea" id="RHEA-COMP:14399"/>
        <dbReference type="Rhea" id="RHEA-COMP:14691"/>
        <dbReference type="ChEBI" id="CHEBI:15378"/>
        <dbReference type="ChEBI" id="CHEBI:29033"/>
        <dbReference type="ChEBI" id="CHEBI:29034"/>
        <dbReference type="ChEBI" id="CHEBI:29950"/>
        <dbReference type="ChEBI" id="CHEBI:33542"/>
        <dbReference type="ChEBI" id="CHEBI:139321"/>
        <dbReference type="EC" id="2.8.5.2"/>
    </reaction>
</comment>
<feature type="binding site" evidence="16">
    <location>
        <position position="234"/>
    </location>
    <ligand>
        <name>substrate</name>
    </ligand>
</feature>
<dbReference type="GO" id="GO:0020037">
    <property type="term" value="F:heme binding"/>
    <property type="evidence" value="ECO:0007669"/>
    <property type="project" value="InterPro"/>
</dbReference>
<keyword evidence="6 14" id="KW-0479">Metal-binding</keyword>
<keyword evidence="4 14" id="KW-0349">Heme</keyword>
<sequence length="277" mass="30540">MDRRQRLFVQRIGVDHGRMSFWRAISAAAFLATAPALLAGEIPPDARRSGYSFMGPDTRAMQDDDTSNPGMLFVLDGEALWTKKTGSADKACADCHGDARGSMKGVAARYPAFDKALARPVTLDQRINLCRSNHQQAPALPYESRDLLALSAFVAHQSRGITITAGDDPQLKPFVEQGRDLFMQREGQLNLACTNCHDDNFNNRLAGAPITQGQPTGYPLYRLEWQTLGSLERRLRSCMTGVRAQAYDFGAPELVALELYLMSRAHGLPMETPAVRP</sequence>
<evidence type="ECO:0000256" key="16">
    <source>
        <dbReference type="PIRSR" id="PIRSR038455-2"/>
    </source>
</evidence>
<dbReference type="PROSITE" id="PS51007">
    <property type="entry name" value="CYTC"/>
    <property type="match status" value="2"/>
</dbReference>
<comment type="caution">
    <text evidence="19">The sequence shown here is derived from an EMBL/GenBank/DDBJ whole genome shotgun (WGS) entry which is preliminary data.</text>
</comment>
<dbReference type="InterPro" id="IPR009056">
    <property type="entry name" value="Cyt_c-like_dom"/>
</dbReference>
<feature type="domain" description="Cytochrome c" evidence="18">
    <location>
        <begin position="72"/>
        <end position="158"/>
    </location>
</feature>
<feature type="binding site" description="covalent" evidence="16">
    <location>
        <position position="196"/>
    </location>
    <ligand>
        <name>heme c</name>
        <dbReference type="ChEBI" id="CHEBI:61717"/>
        <label>2</label>
    </ligand>
</feature>
<comment type="similarity">
    <text evidence="11 14">Belongs to the SoxA family.</text>
</comment>
<evidence type="ECO:0000256" key="2">
    <source>
        <dbReference type="ARBA" id="ARBA00011530"/>
    </source>
</evidence>
<reference evidence="19 20" key="1">
    <citation type="submission" date="2017-03" db="EMBL/GenBank/DDBJ databases">
        <title>Whole genome sequences of fourteen strains of Bradyrhizobium canariense and one strain of Bradyrhizobium japonicum isolated from Lupinus (Papilionoideae: Genisteae) species in Algeria.</title>
        <authorList>
            <person name="Crovadore J."/>
            <person name="Chekireb D."/>
            <person name="Brachmann A."/>
            <person name="Chablais R."/>
            <person name="Cochard B."/>
            <person name="Lefort F."/>
        </authorList>
    </citation>
    <scope>NUCLEOTIDE SEQUENCE [LARGE SCALE GENOMIC DNA]</scope>
    <source>
        <strain evidence="19 20">UBMA195</strain>
    </source>
</reference>
<feature type="binding site" description="axial binding residue" evidence="17">
    <location>
        <position position="96"/>
    </location>
    <ligand>
        <name>heme c</name>
        <dbReference type="ChEBI" id="CHEBI:61717"/>
        <label>1</label>
    </ligand>
    <ligandPart>
        <name>Fe</name>
        <dbReference type="ChEBI" id="CHEBI:18248"/>
    </ligandPart>
</feature>
<evidence type="ECO:0000256" key="15">
    <source>
        <dbReference type="PIRSR" id="PIRSR038455-1"/>
    </source>
</evidence>
<feature type="binding site" description="axial binding residue" evidence="17">
    <location>
        <position position="197"/>
    </location>
    <ligand>
        <name>heme c</name>
        <dbReference type="ChEBI" id="CHEBI:61717"/>
        <label>2</label>
    </ligand>
    <ligandPart>
        <name>Fe</name>
        <dbReference type="ChEBI" id="CHEBI:18248"/>
    </ligandPart>
</feature>
<dbReference type="GO" id="GO:0046872">
    <property type="term" value="F:metal ion binding"/>
    <property type="evidence" value="ECO:0007669"/>
    <property type="project" value="UniProtKB-KW"/>
</dbReference>
<comment type="subcellular location">
    <subcellularLocation>
        <location evidence="1 14">Periplasm</location>
    </subcellularLocation>
</comment>
<evidence type="ECO:0000256" key="3">
    <source>
        <dbReference type="ARBA" id="ARBA00022448"/>
    </source>
</evidence>
<evidence type="ECO:0000256" key="11">
    <source>
        <dbReference type="ARBA" id="ARBA00025746"/>
    </source>
</evidence>
<evidence type="ECO:0000256" key="1">
    <source>
        <dbReference type="ARBA" id="ARBA00004418"/>
    </source>
</evidence>
<comment type="catalytic activity">
    <reaction evidence="13 14">
        <text>S-sulfanyl-L-cysteinyl-[SoxY protein] + thiosulfate + 2 Fe(III)-[cytochrome c] = S-(2-sulfodisulfanyl)-L-cysteinyl-[SoxY protein] + 2 Fe(II)-[cytochrome c] + 2 H(+)</text>
        <dbReference type="Rhea" id="RHEA:51224"/>
        <dbReference type="Rhea" id="RHEA-COMP:10350"/>
        <dbReference type="Rhea" id="RHEA-COMP:14399"/>
        <dbReference type="Rhea" id="RHEA-COMP:14689"/>
        <dbReference type="Rhea" id="RHEA-COMP:14690"/>
        <dbReference type="ChEBI" id="CHEBI:15378"/>
        <dbReference type="ChEBI" id="CHEBI:29033"/>
        <dbReference type="ChEBI" id="CHEBI:29034"/>
        <dbReference type="ChEBI" id="CHEBI:33542"/>
        <dbReference type="ChEBI" id="CHEBI:61963"/>
        <dbReference type="ChEBI" id="CHEBI:140664"/>
        <dbReference type="EC" id="2.8.5.2"/>
    </reaction>
</comment>
<evidence type="ECO:0000256" key="10">
    <source>
        <dbReference type="ARBA" id="ARBA00023004"/>
    </source>
</evidence>
<dbReference type="OrthoDB" id="7916986at2"/>
<dbReference type="EC" id="2.8.5.2" evidence="14"/>
<evidence type="ECO:0000256" key="14">
    <source>
        <dbReference type="PIRNR" id="PIRNR038455"/>
    </source>
</evidence>
<feature type="domain" description="Cytochrome c" evidence="18">
    <location>
        <begin position="173"/>
        <end position="265"/>
    </location>
</feature>
<keyword evidence="5 14" id="KW-0808">Transferase</keyword>
<dbReference type="GO" id="GO:0016740">
    <property type="term" value="F:transferase activity"/>
    <property type="evidence" value="ECO:0007669"/>
    <property type="project" value="UniProtKB-KW"/>
</dbReference>
<dbReference type="GO" id="GO:0016669">
    <property type="term" value="F:oxidoreductase activity, acting on a sulfur group of donors, cytochrome as acceptor"/>
    <property type="evidence" value="ECO:0007669"/>
    <property type="project" value="InterPro"/>
</dbReference>
<feature type="binding site" description="covalent" evidence="16">
    <location>
        <position position="95"/>
    </location>
    <ligand>
        <name>heme c</name>
        <dbReference type="ChEBI" id="CHEBI:61717"/>
        <label>1</label>
    </ligand>
</feature>
<evidence type="ECO:0000256" key="13">
    <source>
        <dbReference type="ARBA" id="ARBA00048423"/>
    </source>
</evidence>
<evidence type="ECO:0000259" key="18">
    <source>
        <dbReference type="PROSITE" id="PS51007"/>
    </source>
</evidence>
<evidence type="ECO:0000256" key="7">
    <source>
        <dbReference type="ARBA" id="ARBA00022729"/>
    </source>
</evidence>
<proteinExistence type="inferred from homology"/>
<keyword evidence="9 14" id="KW-0249">Electron transport</keyword>
<evidence type="ECO:0000256" key="17">
    <source>
        <dbReference type="PIRSR" id="PIRSR038455-3"/>
    </source>
</evidence>
<dbReference type="GO" id="GO:0042597">
    <property type="term" value="C:periplasmic space"/>
    <property type="evidence" value="ECO:0007669"/>
    <property type="project" value="UniProtKB-SubCell"/>
</dbReference>
<evidence type="ECO:0000256" key="6">
    <source>
        <dbReference type="ARBA" id="ARBA00022723"/>
    </source>
</evidence>
<dbReference type="GO" id="GO:0070069">
    <property type="term" value="C:cytochrome complex"/>
    <property type="evidence" value="ECO:0007669"/>
    <property type="project" value="InterPro"/>
</dbReference>
<comment type="cofactor">
    <cofactor evidence="16">
        <name>heme</name>
        <dbReference type="ChEBI" id="CHEBI:30413"/>
    </cofactor>
    <text evidence="16">Binds 2 heme groups per subunit.</text>
</comment>
<dbReference type="AlphaFoldDB" id="A0A1X3GGE1"/>
<evidence type="ECO:0000256" key="4">
    <source>
        <dbReference type="ARBA" id="ARBA00022617"/>
    </source>
</evidence>
<feature type="binding site" description="covalent" evidence="16">
    <location>
        <position position="193"/>
    </location>
    <ligand>
        <name>heme c</name>
        <dbReference type="ChEBI" id="CHEBI:61717"/>
        <label>2</label>
    </ligand>
</feature>
<comment type="subunit">
    <text evidence="2 14">Heterodimer of SoxA and SoxX.</text>
</comment>
<feature type="active site" description="Cysteine persulfide intermediate" evidence="15">
    <location>
        <position position="238"/>
    </location>
</feature>
<organism evidence="19 20">
    <name type="scientific">Bradyrhizobium canariense</name>
    <dbReference type="NCBI Taxonomy" id="255045"/>
    <lineage>
        <taxon>Bacteria</taxon>
        <taxon>Pseudomonadati</taxon>
        <taxon>Pseudomonadota</taxon>
        <taxon>Alphaproteobacteria</taxon>
        <taxon>Hyphomicrobiales</taxon>
        <taxon>Nitrobacteraceae</taxon>
        <taxon>Bradyrhizobium</taxon>
    </lineage>
</organism>
<name>A0A1X3GGE1_9BRAD</name>
<accession>A0A1X3GGE1</accession>
<evidence type="ECO:0000256" key="8">
    <source>
        <dbReference type="ARBA" id="ARBA00022764"/>
    </source>
</evidence>